<dbReference type="InterPro" id="IPR051488">
    <property type="entry name" value="WD_repeat_striatin"/>
</dbReference>
<feature type="compositionally biased region" description="Low complexity" evidence="3">
    <location>
        <begin position="172"/>
        <end position="183"/>
    </location>
</feature>
<sequence length="1145" mass="127174">MADPELSNFQNVFEQIHHWESNITLLFQREHAQRQQSEGEIHTMRLQLEQIISELNTTKVKLKEAEQENHNLTCDQLMLKTQLNDQRKMTELMMNTADGTGTVNTFNDMATVKNMNPLSSIIRQTLQDKLSSSSTQVANESGIQGLLDDITDSLCKAISKQTPTTVAMTQRSSSPTPFSSSDPNLSLDHRASGTTLSLQTMCEWMRDIDEDTSTSFSEQINKQLELCFNKFLHTTKTAPSTIQIPQLVAHNMLPALFHTITAENPTRQVSASKPSLSPQHPIEPNPQNEQPSSLFRVALRVLSFFLSMTNSQPSQNTPTLSSDILHLIARFLLSSAIPTQLINAFCHLVVNSQTLSPTGMSKADVPNQPPSTETEDFILILQQILVVFLQTLLFATSQPRLFRFAQFDQIKLLFAQSVFMNISHPSIIILLLCCLLQYQSYTIASQQMSPFPGQQNTSSSLFATKISTTSIPQVVSVLKFSSDGLQCLAQPSNTSQPTLNWKQLAASLARGVELDSETIRKEEQSISLRTTIIEPADINLVKAWMTPLLSSWELSSEEVSTTINTIQQCIETTASISSNTDANRTTQSDTSHQSSGITVLDKSIYIAFNRPTPPISSLTHSPINPFSLPTGAPPSSSPDMSDSSQGDRLFSSQNVSHNLPSFKTSISLQNHLSAVRALSAHPTRLSFLSAGDDGILRFWDFSSFAYRQSRIDSQTPFILSRAAAPILATRFLARRREAISATSKGQLSISAIPSSFDYTSDGAHHKLNSLNTFTLHSAHRDAICAVDATNDEKAIVTCSADGMVKIWVFQNDEGASIRDYDGRAVKEWEWDERRKAEGEWTSVSDRLGALSPTPTNTPSLYTGQRDEQAERAMTHPIYNQPLHAEPDPLIHALSISHPQGIRPTGALFNPINHNQLFIGYRNGDLAEFDLHQTKRVSLLTHQHYSKDNDSRSSGTPSLLGQGGRQTASVGKGDTSHWITSMSFSSQNGRLLLSNKNSRVSMIDTTTLTPTFSIGQAMSEGISCLDWSSDPNVFSVCSYVNEMKLFDLRRVRHSHMLVRTTHKQYFGNGITSIQFHRVYPLCVVGGADSTLKVFVTPTESEEVPNYVASNNRRLKEIREKEKVLQKQSSQRGDQQRKQRSFSSKHG</sequence>
<dbReference type="SUPFAM" id="SSF50978">
    <property type="entry name" value="WD40 repeat-like"/>
    <property type="match status" value="1"/>
</dbReference>
<dbReference type="Pfam" id="PF00400">
    <property type="entry name" value="WD40"/>
    <property type="match status" value="2"/>
</dbReference>
<dbReference type="EMBL" id="JARBJD010000054">
    <property type="protein sequence ID" value="KAK2956549.1"/>
    <property type="molecule type" value="Genomic_DNA"/>
</dbReference>
<dbReference type="PROSITE" id="PS50082">
    <property type="entry name" value="WD_REPEATS_2"/>
    <property type="match status" value="2"/>
</dbReference>
<dbReference type="Proteomes" id="UP001281761">
    <property type="component" value="Unassembled WGS sequence"/>
</dbReference>
<dbReference type="InterPro" id="IPR001680">
    <property type="entry name" value="WD40_rpt"/>
</dbReference>
<dbReference type="Gene3D" id="2.130.10.10">
    <property type="entry name" value="YVTN repeat-like/Quinoprotein amine dehydrogenase"/>
    <property type="match status" value="2"/>
</dbReference>
<reference evidence="4 5" key="1">
    <citation type="journal article" date="2022" name="bioRxiv">
        <title>Genomics of Preaxostyla Flagellates Illuminates Evolutionary Transitions and the Path Towards Mitochondrial Loss.</title>
        <authorList>
            <person name="Novak L.V.F."/>
            <person name="Treitli S.C."/>
            <person name="Pyrih J."/>
            <person name="Halakuc P."/>
            <person name="Pipaliya S.V."/>
            <person name="Vacek V."/>
            <person name="Brzon O."/>
            <person name="Soukal P."/>
            <person name="Eme L."/>
            <person name="Dacks J.B."/>
            <person name="Karnkowska A."/>
            <person name="Elias M."/>
            <person name="Hampl V."/>
        </authorList>
    </citation>
    <scope>NUCLEOTIDE SEQUENCE [LARGE SCALE GENOMIC DNA]</scope>
    <source>
        <strain evidence="4">NAU3</strain>
        <tissue evidence="4">Gut</tissue>
    </source>
</reference>
<feature type="compositionally biased region" description="Polar residues" evidence="3">
    <location>
        <begin position="951"/>
        <end position="968"/>
    </location>
</feature>
<keyword evidence="1" id="KW-0853">WD repeat</keyword>
<feature type="repeat" description="WD" evidence="1">
    <location>
        <begin position="668"/>
        <end position="709"/>
    </location>
</feature>
<evidence type="ECO:0000256" key="1">
    <source>
        <dbReference type="PROSITE-ProRule" id="PRU00221"/>
    </source>
</evidence>
<feature type="region of interest" description="Disordered" evidence="3">
    <location>
        <begin position="1119"/>
        <end position="1145"/>
    </location>
</feature>
<feature type="region of interest" description="Disordered" evidence="3">
    <location>
        <begin position="164"/>
        <end position="186"/>
    </location>
</feature>
<feature type="region of interest" description="Disordered" evidence="3">
    <location>
        <begin position="267"/>
        <end position="290"/>
    </location>
</feature>
<feature type="repeat" description="WD" evidence="1">
    <location>
        <begin position="776"/>
        <end position="807"/>
    </location>
</feature>
<name>A0ABQ9XYI7_9EUKA</name>
<comment type="caution">
    <text evidence="4">The sequence shown here is derived from an EMBL/GenBank/DDBJ whole genome shotgun (WGS) entry which is preliminary data.</text>
</comment>
<dbReference type="SMART" id="SM00320">
    <property type="entry name" value="WD40"/>
    <property type="match status" value="5"/>
</dbReference>
<proteinExistence type="predicted"/>
<evidence type="ECO:0008006" key="6">
    <source>
        <dbReference type="Google" id="ProtNLM"/>
    </source>
</evidence>
<evidence type="ECO:0000256" key="3">
    <source>
        <dbReference type="SAM" id="MobiDB-lite"/>
    </source>
</evidence>
<dbReference type="PANTHER" id="PTHR15653:SF0">
    <property type="entry name" value="CONNECTOR OF KINASE TO AP-1, ISOFORM E"/>
    <property type="match status" value="1"/>
</dbReference>
<gene>
    <name evidence="4" type="ORF">BLNAU_8389</name>
</gene>
<accession>A0ABQ9XYI7</accession>
<dbReference type="PROSITE" id="PS50294">
    <property type="entry name" value="WD_REPEATS_REGION"/>
    <property type="match status" value="2"/>
</dbReference>
<dbReference type="InterPro" id="IPR036322">
    <property type="entry name" value="WD40_repeat_dom_sf"/>
</dbReference>
<keyword evidence="2" id="KW-0175">Coiled coil</keyword>
<keyword evidence="5" id="KW-1185">Reference proteome</keyword>
<dbReference type="PANTHER" id="PTHR15653">
    <property type="entry name" value="STRIATIN"/>
    <property type="match status" value="1"/>
</dbReference>
<feature type="compositionally biased region" description="Basic residues" evidence="3">
    <location>
        <begin position="1136"/>
        <end position="1145"/>
    </location>
</feature>
<feature type="region of interest" description="Disordered" evidence="3">
    <location>
        <begin position="616"/>
        <end position="650"/>
    </location>
</feature>
<feature type="compositionally biased region" description="Polar residues" evidence="3">
    <location>
        <begin position="267"/>
        <end position="278"/>
    </location>
</feature>
<evidence type="ECO:0000313" key="4">
    <source>
        <dbReference type="EMBL" id="KAK2956549.1"/>
    </source>
</evidence>
<evidence type="ECO:0000313" key="5">
    <source>
        <dbReference type="Proteomes" id="UP001281761"/>
    </source>
</evidence>
<dbReference type="InterPro" id="IPR015943">
    <property type="entry name" value="WD40/YVTN_repeat-like_dom_sf"/>
</dbReference>
<evidence type="ECO:0000256" key="2">
    <source>
        <dbReference type="SAM" id="Coils"/>
    </source>
</evidence>
<organism evidence="4 5">
    <name type="scientific">Blattamonas nauphoetae</name>
    <dbReference type="NCBI Taxonomy" id="2049346"/>
    <lineage>
        <taxon>Eukaryota</taxon>
        <taxon>Metamonada</taxon>
        <taxon>Preaxostyla</taxon>
        <taxon>Oxymonadida</taxon>
        <taxon>Blattamonas</taxon>
    </lineage>
</organism>
<feature type="region of interest" description="Disordered" evidence="3">
    <location>
        <begin position="943"/>
        <end position="973"/>
    </location>
</feature>
<feature type="coiled-coil region" evidence="2">
    <location>
        <begin position="45"/>
        <end position="82"/>
    </location>
</feature>
<protein>
    <recommendedName>
        <fullName evidence="6">WD40 repeat-like protein</fullName>
    </recommendedName>
</protein>